<feature type="domain" description="Glycosyl transferase family 1" evidence="1">
    <location>
        <begin position="223"/>
        <end position="380"/>
    </location>
</feature>
<dbReference type="PANTHER" id="PTHR45947">
    <property type="entry name" value="SULFOQUINOVOSYL TRANSFERASE SQD2"/>
    <property type="match status" value="1"/>
</dbReference>
<name>A0A410X5B4_9BACL</name>
<dbReference type="CDD" id="cd03801">
    <property type="entry name" value="GT4_PimA-like"/>
    <property type="match status" value="1"/>
</dbReference>
<dbReference type="GO" id="GO:0016757">
    <property type="term" value="F:glycosyltransferase activity"/>
    <property type="evidence" value="ECO:0007669"/>
    <property type="project" value="InterPro"/>
</dbReference>
<sequence length="410" mass="45839">MKILLATYWPIPHLGGVWPFMLQLKKRLENWGHQVDLMGNGPDEYKYYIYGTDLKVMKDDLMHMLQAKLNRNALPALHQDPLVRRVEMDRYCMELAAASFGLQQYDVIHAQDVIASLALNRVRPPSTGLVASIHGSLAREIKILLDEEGRLDSERLRPLAHLYYRTLEYHGAMAAEKAVTASNWLKNVLSREYGVPAGHIEVSPYGFDMEPFTHKLAAGTPLVRPEGKKLIVCPARLETIKGIHFLIAALANLKQRRSDWICWLVGDGDKRDELIAQVRAAGLEDDVRFLGHREDVPAILALSDIFAHPSVQDNQPFAVMEAQTAGKPAVVSNAGGLPEMVAHGETGFVSMVGDTDTLAYHLELLLADDELRLKMGEAARLSGCERWSLDRMTEHFVKAYLAAGQSRGRF</sequence>
<dbReference type="OrthoDB" id="9815550at2"/>
<dbReference type="AlphaFoldDB" id="A0A410X5B4"/>
<accession>A0A410X5B4</accession>
<gene>
    <name evidence="3" type="ORF">M5X16_17550</name>
    <name evidence="4" type="ORF">PC41400_25025</name>
</gene>
<keyword evidence="4" id="KW-0808">Transferase</keyword>
<dbReference type="Gene3D" id="3.40.50.2000">
    <property type="entry name" value="Glycogen Phosphorylase B"/>
    <property type="match status" value="2"/>
</dbReference>
<protein>
    <submittedName>
        <fullName evidence="4">Glycosyltransferase family 1 protein</fullName>
    </submittedName>
    <submittedName>
        <fullName evidence="3">Glycosyltransferase family 4 protein</fullName>
    </submittedName>
</protein>
<proteinExistence type="predicted"/>
<dbReference type="SUPFAM" id="SSF53756">
    <property type="entry name" value="UDP-Glycosyltransferase/glycogen phosphorylase"/>
    <property type="match status" value="1"/>
</dbReference>
<dbReference type="PANTHER" id="PTHR45947:SF14">
    <property type="entry name" value="SLL1723 PROTEIN"/>
    <property type="match status" value="1"/>
</dbReference>
<dbReference type="InterPro" id="IPR001296">
    <property type="entry name" value="Glyco_trans_1"/>
</dbReference>
<dbReference type="RefSeq" id="WP_042230719.1">
    <property type="nucleotide sequence ID" value="NZ_CP026520.1"/>
</dbReference>
<evidence type="ECO:0000313" key="5">
    <source>
        <dbReference type="Proteomes" id="UP000288943"/>
    </source>
</evidence>
<dbReference type="GeneID" id="95378058"/>
<dbReference type="InterPro" id="IPR050194">
    <property type="entry name" value="Glycosyltransferase_grp1"/>
</dbReference>
<dbReference type="Proteomes" id="UP001527202">
    <property type="component" value="Unassembled WGS sequence"/>
</dbReference>
<dbReference type="EMBL" id="CP026520">
    <property type="protein sequence ID" value="QAV21797.1"/>
    <property type="molecule type" value="Genomic_DNA"/>
</dbReference>
<keyword evidence="6" id="KW-1185">Reference proteome</keyword>
<evidence type="ECO:0000259" key="1">
    <source>
        <dbReference type="Pfam" id="PF00534"/>
    </source>
</evidence>
<evidence type="ECO:0000313" key="3">
    <source>
        <dbReference type="EMBL" id="MCY9597570.1"/>
    </source>
</evidence>
<evidence type="ECO:0000313" key="6">
    <source>
        <dbReference type="Proteomes" id="UP001527202"/>
    </source>
</evidence>
<dbReference type="Pfam" id="PF00534">
    <property type="entry name" value="Glycos_transf_1"/>
    <property type="match status" value="1"/>
</dbReference>
<dbReference type="InterPro" id="IPR028098">
    <property type="entry name" value="Glyco_trans_4-like_N"/>
</dbReference>
<dbReference type="KEGG" id="pchi:PC41400_25025"/>
<feature type="domain" description="Glycosyltransferase subfamily 4-like N-terminal" evidence="2">
    <location>
        <begin position="15"/>
        <end position="210"/>
    </location>
</feature>
<dbReference type="Proteomes" id="UP000288943">
    <property type="component" value="Chromosome"/>
</dbReference>
<evidence type="ECO:0000313" key="4">
    <source>
        <dbReference type="EMBL" id="QAV21797.1"/>
    </source>
</evidence>
<dbReference type="EMBL" id="JAMDMJ010000022">
    <property type="protein sequence ID" value="MCY9597570.1"/>
    <property type="molecule type" value="Genomic_DNA"/>
</dbReference>
<reference evidence="4 5" key="1">
    <citation type="submission" date="2018-01" db="EMBL/GenBank/DDBJ databases">
        <title>The whole genome sequencing and assembly of Paenibacillus chitinolyticus KCCM 41400 strain.</title>
        <authorList>
            <person name="Kim J.-Y."/>
            <person name="Park M.-K."/>
            <person name="Lee Y.-J."/>
            <person name="Yi H."/>
            <person name="Bahn Y.-S."/>
            <person name="Kim J.F."/>
            <person name="Lee D.-W."/>
        </authorList>
    </citation>
    <scope>NUCLEOTIDE SEQUENCE [LARGE SCALE GENOMIC DNA]</scope>
    <source>
        <strain evidence="4 5">KCCM 41400</strain>
    </source>
</reference>
<reference evidence="3 6" key="2">
    <citation type="submission" date="2022-05" db="EMBL/GenBank/DDBJ databases">
        <title>Genome Sequencing of Bee-Associated Microbes.</title>
        <authorList>
            <person name="Dunlap C."/>
        </authorList>
    </citation>
    <scope>NUCLEOTIDE SEQUENCE [LARGE SCALE GENOMIC DNA]</scope>
    <source>
        <strain evidence="3 6">NRRL B-23120</strain>
    </source>
</reference>
<evidence type="ECO:0000259" key="2">
    <source>
        <dbReference type="Pfam" id="PF13439"/>
    </source>
</evidence>
<organism evidence="4 5">
    <name type="scientific">Paenibacillus chitinolyticus</name>
    <dbReference type="NCBI Taxonomy" id="79263"/>
    <lineage>
        <taxon>Bacteria</taxon>
        <taxon>Bacillati</taxon>
        <taxon>Bacillota</taxon>
        <taxon>Bacilli</taxon>
        <taxon>Bacillales</taxon>
        <taxon>Paenibacillaceae</taxon>
        <taxon>Paenibacillus</taxon>
    </lineage>
</organism>
<dbReference type="Pfam" id="PF13439">
    <property type="entry name" value="Glyco_transf_4"/>
    <property type="match status" value="1"/>
</dbReference>